<dbReference type="EMBL" id="CP031222">
    <property type="protein sequence ID" value="AXI04675.1"/>
    <property type="molecule type" value="Genomic_DNA"/>
</dbReference>
<comment type="similarity">
    <text evidence="7 8">Belongs to the tRNA nucleotidyltransferase/poly(A) polymerase family.</text>
</comment>
<evidence type="ECO:0000256" key="7">
    <source>
        <dbReference type="HAMAP-Rule" id="MF_00957"/>
    </source>
</evidence>
<dbReference type="SUPFAM" id="SSF81301">
    <property type="entry name" value="Nucleotidyltransferase"/>
    <property type="match status" value="1"/>
</dbReference>
<proteinExistence type="inferred from homology"/>
<feature type="region of interest" description="Disordered" evidence="9">
    <location>
        <begin position="518"/>
        <end position="573"/>
    </location>
</feature>
<evidence type="ECO:0000256" key="2">
    <source>
        <dbReference type="ARBA" id="ARBA00022679"/>
    </source>
</evidence>
<dbReference type="EC" id="2.7.7.19" evidence="7"/>
<dbReference type="CDD" id="cd05398">
    <property type="entry name" value="NT_ClassII-CCAase"/>
    <property type="match status" value="1"/>
</dbReference>
<dbReference type="InterPro" id="IPR002646">
    <property type="entry name" value="PolA_pol_head_dom"/>
</dbReference>
<protein>
    <recommendedName>
        <fullName evidence="7">Poly(A) polymerase I</fullName>
        <shortName evidence="7">PAP I</shortName>
        <ecNumber evidence="7">2.7.7.19</ecNumber>
    </recommendedName>
</protein>
<evidence type="ECO:0000256" key="1">
    <source>
        <dbReference type="ARBA" id="ARBA00022664"/>
    </source>
</evidence>
<evidence type="ECO:0000259" key="10">
    <source>
        <dbReference type="Pfam" id="PF01743"/>
    </source>
</evidence>
<dbReference type="GO" id="GO:0003723">
    <property type="term" value="F:RNA binding"/>
    <property type="evidence" value="ECO:0007669"/>
    <property type="project" value="UniProtKB-UniRule"/>
</dbReference>
<dbReference type="GO" id="GO:0043633">
    <property type="term" value="P:polyadenylation-dependent RNA catabolic process"/>
    <property type="evidence" value="ECO:0007669"/>
    <property type="project" value="InterPro"/>
</dbReference>
<feature type="domain" description="tRNA nucleotidyltransferase/poly(A) polymerase RNA and SrmB- binding" evidence="12">
    <location>
        <begin position="187"/>
        <end position="250"/>
    </location>
</feature>
<feature type="active site" evidence="7">
    <location>
        <position position="52"/>
    </location>
</feature>
<keyword evidence="13" id="KW-0548">Nucleotidyltransferase</keyword>
<dbReference type="RefSeq" id="WP_114900739.1">
    <property type="nucleotide sequence ID" value="NZ_CP031222.1"/>
</dbReference>
<dbReference type="InterPro" id="IPR052191">
    <property type="entry name" value="tRNA_ntf/polyA_polymerase_I"/>
</dbReference>
<accession>A0A345PBL6</accession>
<keyword evidence="1 7" id="KW-0507">mRNA processing</keyword>
<comment type="function">
    <text evidence="7">Adds poly(A) tail to the 3' end of many RNAs, which usually targets these RNAs for decay. Plays a significant role in the global control of gene expression, through influencing the rate of transcript degradation, and in the general RNA quality control.</text>
</comment>
<keyword evidence="5 7" id="KW-0694">RNA-binding</keyword>
<keyword evidence="14" id="KW-1185">Reference proteome</keyword>
<sequence>MKTLSASSLGLNESMVSAAILDVIDTLMRAGFKAYIVGGGVRDLLLGLRPKDFDAVTNATPAQIREVFGKRSRIIGRRFELAHVYSGREMIEVATFRAPPRKVSTTASGMITRDNVWGTIQQDYVRRDFTINAMYYQPREGVVLDFTHAISDIKNKQLTLQGKPTVRFEEDPVRMLRTLRFAAKLEFTIDPEITKVLTPAMTQLLLEVSPHRIYDETQKMFSGGHLAPLLPLMVQYHVWNRLFVDVSPELTPLIKQAAENTDARIAIGKSINPAFFYAVLLWEPFLARVKELVATGAPHSIAWTQAGLDVLRRQSKHTAIPRFSEMFIREVWELQPRLEQPKPRQVPALAAHPRFRAGFDFLLMREQTGDVLVGTMGQWWHDYQTLSNDGRERAIADLNRLQQRLQRKRQAGETVQPLQAVIAEADHSVSTVEITAQNTVDNATLNITTPTTKAKRVRNRKPKTATHEQTLAALAAEVQEAAIFDESTPLKSAPTREKPLESVEAIQLLPSDDPAMIHANLRAKRRSNRNDSQGSSNGSDTRYSLAPRRRQPRSKPIQIEPTIAPSTSAEDAS</sequence>
<evidence type="ECO:0000256" key="9">
    <source>
        <dbReference type="SAM" id="MobiDB-lite"/>
    </source>
</evidence>
<dbReference type="GO" id="GO:1990817">
    <property type="term" value="F:poly(A) RNA polymerase activity"/>
    <property type="evidence" value="ECO:0007669"/>
    <property type="project" value="UniProtKB-UniRule"/>
</dbReference>
<evidence type="ECO:0000259" key="11">
    <source>
        <dbReference type="Pfam" id="PF12626"/>
    </source>
</evidence>
<dbReference type="AlphaFoldDB" id="A0A345PBL6"/>
<dbReference type="InterPro" id="IPR025866">
    <property type="entry name" value="PolyA_pol_arg_C_dom"/>
</dbReference>
<comment type="catalytic activity">
    <reaction evidence="7">
        <text>RNA(n) + ATP = RNA(n)-3'-adenine ribonucleotide + diphosphate</text>
        <dbReference type="Rhea" id="RHEA:11332"/>
        <dbReference type="Rhea" id="RHEA-COMP:14527"/>
        <dbReference type="Rhea" id="RHEA-COMP:17347"/>
        <dbReference type="ChEBI" id="CHEBI:30616"/>
        <dbReference type="ChEBI" id="CHEBI:33019"/>
        <dbReference type="ChEBI" id="CHEBI:140395"/>
        <dbReference type="ChEBI" id="CHEBI:173115"/>
        <dbReference type="EC" id="2.7.7.19"/>
    </reaction>
</comment>
<feature type="compositionally biased region" description="Polar residues" evidence="9">
    <location>
        <begin position="564"/>
        <end position="573"/>
    </location>
</feature>
<reference evidence="13 14" key="1">
    <citation type="submission" date="2018-07" db="EMBL/GenBank/DDBJ databases">
        <title>Genome sequencing of Moraxellaceae gen. HYN0046.</title>
        <authorList>
            <person name="Kim M."/>
            <person name="Yi H."/>
        </authorList>
    </citation>
    <scope>NUCLEOTIDE SEQUENCE [LARGE SCALE GENOMIC DNA]</scope>
    <source>
        <strain evidence="13 14">HYN0046</strain>
    </source>
</reference>
<dbReference type="SUPFAM" id="SSF81891">
    <property type="entry name" value="Poly A polymerase C-terminal region-like"/>
    <property type="match status" value="1"/>
</dbReference>
<dbReference type="InterPro" id="IPR043519">
    <property type="entry name" value="NT_sf"/>
</dbReference>
<evidence type="ECO:0000256" key="6">
    <source>
        <dbReference type="ARBA" id="ARBA00023163"/>
    </source>
</evidence>
<dbReference type="Gene3D" id="1.10.3090.10">
    <property type="entry name" value="cca-adding enzyme, domain 2"/>
    <property type="match status" value="1"/>
</dbReference>
<dbReference type="Proteomes" id="UP000253940">
    <property type="component" value="Chromosome"/>
</dbReference>
<dbReference type="GO" id="GO:0005524">
    <property type="term" value="F:ATP binding"/>
    <property type="evidence" value="ECO:0007669"/>
    <property type="project" value="UniProtKB-UniRule"/>
</dbReference>
<feature type="active site" evidence="7">
    <location>
        <position position="54"/>
    </location>
</feature>
<evidence type="ECO:0000313" key="14">
    <source>
        <dbReference type="Proteomes" id="UP000253940"/>
    </source>
</evidence>
<dbReference type="NCBIfam" id="TIGR01942">
    <property type="entry name" value="pcnB"/>
    <property type="match status" value="1"/>
</dbReference>
<gene>
    <name evidence="7 13" type="primary">pcnB</name>
    <name evidence="13" type="ORF">HYN46_12065</name>
</gene>
<keyword evidence="4 7" id="KW-0067">ATP-binding</keyword>
<name>A0A345PBL6_9GAMM</name>
<dbReference type="HAMAP" id="MF_00957">
    <property type="entry name" value="PolyA_pol"/>
    <property type="match status" value="1"/>
</dbReference>
<dbReference type="Pfam" id="PF12627">
    <property type="entry name" value="PolyA_pol_RNAbd"/>
    <property type="match status" value="1"/>
</dbReference>
<dbReference type="Gene3D" id="3.30.460.10">
    <property type="entry name" value="Beta Polymerase, domain 2"/>
    <property type="match status" value="1"/>
</dbReference>
<feature type="compositionally biased region" description="Polar residues" evidence="9">
    <location>
        <begin position="530"/>
        <end position="542"/>
    </location>
</feature>
<dbReference type="PANTHER" id="PTHR43051:SF1">
    <property type="entry name" value="POLYNUCLEOTIDE ADENYLYLTRANSFERASE FAMILY PROTEIN"/>
    <property type="match status" value="1"/>
</dbReference>
<dbReference type="KEGG" id="mbah:HYN46_12065"/>
<dbReference type="Pfam" id="PF12626">
    <property type="entry name" value="PolyA_pol_arg_C"/>
    <property type="match status" value="1"/>
</dbReference>
<keyword evidence="2 7" id="KW-0808">Transferase</keyword>
<keyword evidence="3 7" id="KW-0547">Nucleotide-binding</keyword>
<organism evidence="13 14">
    <name type="scientific">Aquirhabdus parva</name>
    <dbReference type="NCBI Taxonomy" id="2283318"/>
    <lineage>
        <taxon>Bacteria</taxon>
        <taxon>Pseudomonadati</taxon>
        <taxon>Pseudomonadota</taxon>
        <taxon>Gammaproteobacteria</taxon>
        <taxon>Moraxellales</taxon>
        <taxon>Moraxellaceae</taxon>
        <taxon>Aquirhabdus</taxon>
    </lineage>
</organism>
<evidence type="ECO:0000256" key="3">
    <source>
        <dbReference type="ARBA" id="ARBA00022741"/>
    </source>
</evidence>
<feature type="domain" description="Polymerase A arginine-rich C-terminal" evidence="11">
    <location>
        <begin position="296"/>
        <end position="410"/>
    </location>
</feature>
<evidence type="ECO:0000313" key="13">
    <source>
        <dbReference type="EMBL" id="AXI04675.1"/>
    </source>
</evidence>
<dbReference type="PANTHER" id="PTHR43051">
    <property type="entry name" value="POLYNUCLEOTIDE ADENYLYLTRANSFERASE FAMILY PROTEIN"/>
    <property type="match status" value="1"/>
</dbReference>
<feature type="domain" description="Poly A polymerase head" evidence="10">
    <location>
        <begin position="34"/>
        <end position="158"/>
    </location>
</feature>
<dbReference type="OrthoDB" id="9805698at2"/>
<dbReference type="InterPro" id="IPR010206">
    <property type="entry name" value="PolA_pol_I"/>
</dbReference>
<feature type="active site" evidence="7">
    <location>
        <position position="128"/>
    </location>
</feature>
<evidence type="ECO:0000256" key="4">
    <source>
        <dbReference type="ARBA" id="ARBA00022840"/>
    </source>
</evidence>
<dbReference type="Pfam" id="PF01743">
    <property type="entry name" value="PolyA_pol"/>
    <property type="match status" value="1"/>
</dbReference>
<keyword evidence="6 7" id="KW-0804">Transcription</keyword>
<evidence type="ECO:0000256" key="5">
    <source>
        <dbReference type="ARBA" id="ARBA00022884"/>
    </source>
</evidence>
<evidence type="ECO:0000256" key="8">
    <source>
        <dbReference type="RuleBase" id="RU003953"/>
    </source>
</evidence>
<dbReference type="GO" id="GO:0006397">
    <property type="term" value="P:mRNA processing"/>
    <property type="evidence" value="ECO:0007669"/>
    <property type="project" value="UniProtKB-KW"/>
</dbReference>
<dbReference type="InterPro" id="IPR032828">
    <property type="entry name" value="PolyA_RNA-bd"/>
</dbReference>
<evidence type="ECO:0000259" key="12">
    <source>
        <dbReference type="Pfam" id="PF12627"/>
    </source>
</evidence>